<dbReference type="EMBL" id="JBBMFM010000001">
    <property type="protein sequence ID" value="MEQ2423423.1"/>
    <property type="molecule type" value="Genomic_DNA"/>
</dbReference>
<feature type="transmembrane region" description="Helical" evidence="9">
    <location>
        <begin position="131"/>
        <end position="152"/>
    </location>
</feature>
<dbReference type="PANTHER" id="PTHR35011">
    <property type="entry name" value="2,3-DIKETO-L-GULONATE TRAP TRANSPORTER SMALL PERMEASE PROTEIN YIAM"/>
    <property type="match status" value="1"/>
</dbReference>
<evidence type="ECO:0000256" key="5">
    <source>
        <dbReference type="ARBA" id="ARBA00022692"/>
    </source>
</evidence>
<feature type="transmembrane region" description="Helical" evidence="9">
    <location>
        <begin position="49"/>
        <end position="72"/>
    </location>
</feature>
<keyword evidence="5 9" id="KW-0812">Transmembrane</keyword>
<evidence type="ECO:0000256" key="2">
    <source>
        <dbReference type="ARBA" id="ARBA00022448"/>
    </source>
</evidence>
<dbReference type="InterPro" id="IPR055348">
    <property type="entry name" value="DctQ"/>
</dbReference>
<dbReference type="InterPro" id="IPR007387">
    <property type="entry name" value="TRAP_DctQ"/>
</dbReference>
<evidence type="ECO:0000256" key="9">
    <source>
        <dbReference type="SAM" id="Phobius"/>
    </source>
</evidence>
<reference evidence="11 12" key="1">
    <citation type="submission" date="2024-03" db="EMBL/GenBank/DDBJ databases">
        <title>Human intestinal bacterial collection.</title>
        <authorList>
            <person name="Pauvert C."/>
            <person name="Hitch T.C.A."/>
            <person name="Clavel T."/>
        </authorList>
    </citation>
    <scope>NUCLEOTIDE SEQUENCE [LARGE SCALE GENOMIC DNA]</scope>
    <source>
        <strain evidence="11 12">CLA-SR-H021</strain>
    </source>
</reference>
<evidence type="ECO:0000256" key="8">
    <source>
        <dbReference type="ARBA" id="ARBA00038436"/>
    </source>
</evidence>
<keyword evidence="7 9" id="KW-0472">Membrane</keyword>
<keyword evidence="4" id="KW-0997">Cell inner membrane</keyword>
<proteinExistence type="inferred from homology"/>
<evidence type="ECO:0000313" key="12">
    <source>
        <dbReference type="Proteomes" id="UP001454086"/>
    </source>
</evidence>
<keyword evidence="3" id="KW-1003">Cell membrane</keyword>
<dbReference type="RefSeq" id="WP_025484469.1">
    <property type="nucleotide sequence ID" value="NZ_JBBMFM010000001.1"/>
</dbReference>
<organism evidence="11 12">
    <name type="scientific">Enterocloster hominis</name>
    <name type="common">ex Hitch et al. 2024</name>
    <dbReference type="NCBI Taxonomy" id="1917870"/>
    <lineage>
        <taxon>Bacteria</taxon>
        <taxon>Bacillati</taxon>
        <taxon>Bacillota</taxon>
        <taxon>Clostridia</taxon>
        <taxon>Lachnospirales</taxon>
        <taxon>Lachnospiraceae</taxon>
        <taxon>Enterocloster</taxon>
    </lineage>
</organism>
<dbReference type="Pfam" id="PF04290">
    <property type="entry name" value="DctQ"/>
    <property type="match status" value="1"/>
</dbReference>
<accession>A0ABV1D113</accession>
<dbReference type="PANTHER" id="PTHR35011:SF2">
    <property type="entry name" value="2,3-DIKETO-L-GULONATE TRAP TRANSPORTER SMALL PERMEASE PROTEIN YIAM"/>
    <property type="match status" value="1"/>
</dbReference>
<protein>
    <submittedName>
        <fullName evidence="11">TRAP transporter small permease</fullName>
    </submittedName>
</protein>
<name>A0ABV1D113_9FIRM</name>
<gene>
    <name evidence="11" type="ORF">WMQ36_00415</name>
</gene>
<keyword evidence="12" id="KW-1185">Reference proteome</keyword>
<dbReference type="Proteomes" id="UP001454086">
    <property type="component" value="Unassembled WGS sequence"/>
</dbReference>
<comment type="similarity">
    <text evidence="8">Belongs to the TRAP transporter small permease family.</text>
</comment>
<feature type="transmembrane region" description="Helical" evidence="9">
    <location>
        <begin position="21"/>
        <end position="43"/>
    </location>
</feature>
<feature type="transmembrane region" description="Helical" evidence="9">
    <location>
        <begin position="93"/>
        <end position="116"/>
    </location>
</feature>
<evidence type="ECO:0000313" key="11">
    <source>
        <dbReference type="EMBL" id="MEQ2423423.1"/>
    </source>
</evidence>
<feature type="domain" description="Tripartite ATP-independent periplasmic transporters DctQ component" evidence="10">
    <location>
        <begin position="31"/>
        <end position="155"/>
    </location>
</feature>
<evidence type="ECO:0000259" key="10">
    <source>
        <dbReference type="Pfam" id="PF04290"/>
    </source>
</evidence>
<comment type="caution">
    <text evidence="11">The sequence shown here is derived from an EMBL/GenBank/DDBJ whole genome shotgun (WGS) entry which is preliminary data.</text>
</comment>
<comment type="subcellular location">
    <subcellularLocation>
        <location evidence="1">Cell inner membrane</location>
        <topology evidence="1">Multi-pass membrane protein</topology>
    </subcellularLocation>
</comment>
<evidence type="ECO:0000256" key="3">
    <source>
        <dbReference type="ARBA" id="ARBA00022475"/>
    </source>
</evidence>
<keyword evidence="2" id="KW-0813">Transport</keyword>
<keyword evidence="6 9" id="KW-1133">Transmembrane helix</keyword>
<evidence type="ECO:0000256" key="1">
    <source>
        <dbReference type="ARBA" id="ARBA00004429"/>
    </source>
</evidence>
<evidence type="ECO:0000256" key="7">
    <source>
        <dbReference type="ARBA" id="ARBA00023136"/>
    </source>
</evidence>
<evidence type="ECO:0000256" key="6">
    <source>
        <dbReference type="ARBA" id="ARBA00022989"/>
    </source>
</evidence>
<evidence type="ECO:0000256" key="4">
    <source>
        <dbReference type="ARBA" id="ARBA00022519"/>
    </source>
</evidence>
<sequence length="166" mass="18478">MNENKRGVFSAIDKVIGGFEKYVSVSCLGIIAVIVPVQVFFRYVLQRGILWANELVTILLVLVVMLGSALAFREKCHTDIQGFVNRAPKPLRITVRIMTNLITLAFLAVILFSSIVHVKGLGAAKTAVLKIPWSICYLAITLGAVLMIYEFLKVMKERILEEPAEE</sequence>